<sequence>MKFAAIALFVIAALATGSDAVSCQAQGGKKGHMCIPVKEACPGKWRSVFWDSGCRDGQRCCIRD</sequence>
<dbReference type="EMBL" id="MU154577">
    <property type="protein sequence ID" value="KAF9494092.1"/>
    <property type="molecule type" value="Genomic_DNA"/>
</dbReference>
<protein>
    <submittedName>
        <fullName evidence="2">Uncharacterized protein</fullName>
    </submittedName>
</protein>
<reference evidence="2" key="1">
    <citation type="submission" date="2020-11" db="EMBL/GenBank/DDBJ databases">
        <authorList>
            <consortium name="DOE Joint Genome Institute"/>
            <person name="Ahrendt S."/>
            <person name="Riley R."/>
            <person name="Andreopoulos W."/>
            <person name="Labutti K."/>
            <person name="Pangilinan J."/>
            <person name="Ruiz-Duenas F.J."/>
            <person name="Barrasa J.M."/>
            <person name="Sanchez-Garcia M."/>
            <person name="Camarero S."/>
            <person name="Miyauchi S."/>
            <person name="Serrano A."/>
            <person name="Linde D."/>
            <person name="Babiker R."/>
            <person name="Drula E."/>
            <person name="Ayuso-Fernandez I."/>
            <person name="Pacheco R."/>
            <person name="Padilla G."/>
            <person name="Ferreira P."/>
            <person name="Barriuso J."/>
            <person name="Kellner H."/>
            <person name="Castanera R."/>
            <person name="Alfaro M."/>
            <person name="Ramirez L."/>
            <person name="Pisabarro A.G."/>
            <person name="Kuo A."/>
            <person name="Tritt A."/>
            <person name="Lipzen A."/>
            <person name="He G."/>
            <person name="Yan M."/>
            <person name="Ng V."/>
            <person name="Cullen D."/>
            <person name="Martin F."/>
            <person name="Rosso M.-N."/>
            <person name="Henrissat B."/>
            <person name="Hibbett D."/>
            <person name="Martinez A.T."/>
            <person name="Grigoriev I.V."/>
        </authorList>
    </citation>
    <scope>NUCLEOTIDE SEQUENCE</scope>
    <source>
        <strain evidence="2">ATCC 90797</strain>
    </source>
</reference>
<proteinExistence type="predicted"/>
<dbReference type="OrthoDB" id="4242135at2759"/>
<feature type="chain" id="PRO_5040393343" evidence="1">
    <location>
        <begin position="21"/>
        <end position="64"/>
    </location>
</feature>
<evidence type="ECO:0000313" key="2">
    <source>
        <dbReference type="EMBL" id="KAF9494092.1"/>
    </source>
</evidence>
<gene>
    <name evidence="2" type="ORF">BDN71DRAFT_1449418</name>
</gene>
<organism evidence="2 3">
    <name type="scientific">Pleurotus eryngii</name>
    <name type="common">Boletus of the steppes</name>
    <dbReference type="NCBI Taxonomy" id="5323"/>
    <lineage>
        <taxon>Eukaryota</taxon>
        <taxon>Fungi</taxon>
        <taxon>Dikarya</taxon>
        <taxon>Basidiomycota</taxon>
        <taxon>Agaricomycotina</taxon>
        <taxon>Agaricomycetes</taxon>
        <taxon>Agaricomycetidae</taxon>
        <taxon>Agaricales</taxon>
        <taxon>Pleurotineae</taxon>
        <taxon>Pleurotaceae</taxon>
        <taxon>Pleurotus</taxon>
    </lineage>
</organism>
<keyword evidence="1" id="KW-0732">Signal</keyword>
<dbReference type="Proteomes" id="UP000807025">
    <property type="component" value="Unassembled WGS sequence"/>
</dbReference>
<keyword evidence="3" id="KW-1185">Reference proteome</keyword>
<evidence type="ECO:0000256" key="1">
    <source>
        <dbReference type="SAM" id="SignalP"/>
    </source>
</evidence>
<evidence type="ECO:0000313" key="3">
    <source>
        <dbReference type="Proteomes" id="UP000807025"/>
    </source>
</evidence>
<name>A0A9P6D7G7_PLEER</name>
<comment type="caution">
    <text evidence="2">The sequence shown here is derived from an EMBL/GenBank/DDBJ whole genome shotgun (WGS) entry which is preliminary data.</text>
</comment>
<dbReference type="AlphaFoldDB" id="A0A9P6D7G7"/>
<accession>A0A9P6D7G7</accession>
<feature type="signal peptide" evidence="1">
    <location>
        <begin position="1"/>
        <end position="20"/>
    </location>
</feature>